<sequence>MKQWRRSLLMSACLFLAAPTLAAQEYSAAVNYQLRCAGCHGQDGMGVSESGIPPFPGFIDGFFQTPASRLYLMHVPGVNSASLSDKEIAAVMNYVGERWGEPGARRARFTTDEVAALRRQPVEDVVRFRRSVVQDLAAAGWPIPDYPWP</sequence>
<dbReference type="GO" id="GO:0020037">
    <property type="term" value="F:heme binding"/>
    <property type="evidence" value="ECO:0007669"/>
    <property type="project" value="InterPro"/>
</dbReference>
<protein>
    <submittedName>
        <fullName evidence="2">Cytochrome c</fullName>
    </submittedName>
</protein>
<dbReference type="Gene3D" id="1.10.760.10">
    <property type="entry name" value="Cytochrome c-like domain"/>
    <property type="match status" value="1"/>
</dbReference>
<dbReference type="EMBL" id="JAOEET010000025">
    <property type="protein sequence ID" value="MDH0567838.1"/>
    <property type="molecule type" value="Genomic_DNA"/>
</dbReference>
<feature type="chain" id="PRO_5044189346" evidence="1">
    <location>
        <begin position="23"/>
        <end position="149"/>
    </location>
</feature>
<evidence type="ECO:0000313" key="2">
    <source>
        <dbReference type="EMBL" id="MDH0567838.1"/>
    </source>
</evidence>
<dbReference type="Proteomes" id="UP001159292">
    <property type="component" value="Unassembled WGS sequence"/>
</dbReference>
<dbReference type="AlphaFoldDB" id="A0AB35L309"/>
<evidence type="ECO:0000256" key="1">
    <source>
        <dbReference type="SAM" id="SignalP"/>
    </source>
</evidence>
<reference evidence="2" key="1">
    <citation type="submission" date="2022-09" db="EMBL/GenBank/DDBJ databases">
        <title>Intensive care unit water sources are persistently colonized with multi-drug resistant bacteria and are the site of extensive horizontal gene transfer of antibiotic resistance genes.</title>
        <authorList>
            <person name="Diorio-Toth L."/>
        </authorList>
    </citation>
    <scope>NUCLEOTIDE SEQUENCE</scope>
    <source>
        <strain evidence="2">GD04000</strain>
    </source>
</reference>
<keyword evidence="1" id="KW-0732">Signal</keyword>
<accession>A0AB35L309</accession>
<gene>
    <name evidence="2" type="ORF">N7671_11460</name>
</gene>
<proteinExistence type="predicted"/>
<organism evidence="2 3">
    <name type="scientific">Ectopseudomonas oleovorans</name>
    <name type="common">Pseudomonas oleovorans</name>
    <dbReference type="NCBI Taxonomy" id="301"/>
    <lineage>
        <taxon>Bacteria</taxon>
        <taxon>Pseudomonadati</taxon>
        <taxon>Pseudomonadota</taxon>
        <taxon>Gammaproteobacteria</taxon>
        <taxon>Pseudomonadales</taxon>
        <taxon>Pseudomonadaceae</taxon>
        <taxon>Ectopseudomonas</taxon>
    </lineage>
</organism>
<feature type="signal peptide" evidence="1">
    <location>
        <begin position="1"/>
        <end position="22"/>
    </location>
</feature>
<name>A0AB35L309_ECTOL</name>
<dbReference type="GO" id="GO:0009055">
    <property type="term" value="F:electron transfer activity"/>
    <property type="evidence" value="ECO:0007669"/>
    <property type="project" value="InterPro"/>
</dbReference>
<dbReference type="RefSeq" id="WP_132670745.1">
    <property type="nucleotide sequence ID" value="NZ_CAURUH010000137.1"/>
</dbReference>
<dbReference type="InterPro" id="IPR036909">
    <property type="entry name" value="Cyt_c-like_dom_sf"/>
</dbReference>
<comment type="caution">
    <text evidence="2">The sequence shown here is derived from an EMBL/GenBank/DDBJ whole genome shotgun (WGS) entry which is preliminary data.</text>
</comment>
<dbReference type="SUPFAM" id="SSF46626">
    <property type="entry name" value="Cytochrome c"/>
    <property type="match status" value="1"/>
</dbReference>
<evidence type="ECO:0000313" key="3">
    <source>
        <dbReference type="Proteomes" id="UP001159292"/>
    </source>
</evidence>